<feature type="transmembrane region" description="Helical" evidence="2">
    <location>
        <begin position="204"/>
        <end position="227"/>
    </location>
</feature>
<dbReference type="EMBL" id="JBITGY010000009">
    <property type="protein sequence ID" value="MFI6501998.1"/>
    <property type="molecule type" value="Genomic_DNA"/>
</dbReference>
<feature type="transmembrane region" description="Helical" evidence="2">
    <location>
        <begin position="175"/>
        <end position="192"/>
    </location>
</feature>
<keyword evidence="2" id="KW-0472">Membrane</keyword>
<sequence length="428" mass="47441">MSGPTGVMAPPSPGPAPAQRMPSPYSLPLHTLRLAGKCALPLITWFAAGEAVRFGLLYLGTEISHGDYRQVRLVLSVAVLTLVVMASMAVVSGMLYSLRSAMWEMRAREDDEPFWRAMDRVAPAYAVLYLAWGFQREDARDFVQMDWLHNVDQFLDETFLGNDSTVGRGLIDLDWRISLGAMAAAIGLRMLFSRMVEQGKGRFSGLSAAFSEFAVVFFGLNATMVFAKARLDWVEHRGVVQTSEQVLADAKEHVPGWESFWGAVGEVWPYVMDGVVVPLTWLTIAVLVYGAFADDARTALRGTRLERHLDRLETSHDLTQRSFNRFTGGFQERWVPLANSFRLTVKGGAALFGMMCLSYVVLHAGAEYALRGVRTLIGSETEWFWLVLGYPVDFVKSLLLTCLTMSLLAATFDIAATRARARGEAITS</sequence>
<feature type="transmembrane region" description="Helical" evidence="2">
    <location>
        <begin position="42"/>
        <end position="61"/>
    </location>
</feature>
<keyword evidence="4" id="KW-1185">Reference proteome</keyword>
<feature type="transmembrane region" description="Helical" evidence="2">
    <location>
        <begin position="73"/>
        <end position="96"/>
    </location>
</feature>
<reference evidence="3 4" key="1">
    <citation type="submission" date="2024-10" db="EMBL/GenBank/DDBJ databases">
        <title>The Natural Products Discovery Center: Release of the First 8490 Sequenced Strains for Exploring Actinobacteria Biosynthetic Diversity.</title>
        <authorList>
            <person name="Kalkreuter E."/>
            <person name="Kautsar S.A."/>
            <person name="Yang D."/>
            <person name="Bader C.D."/>
            <person name="Teijaro C.N."/>
            <person name="Fluegel L."/>
            <person name="Davis C.M."/>
            <person name="Simpson J.R."/>
            <person name="Lauterbach L."/>
            <person name="Steele A.D."/>
            <person name="Gui C."/>
            <person name="Meng S."/>
            <person name="Li G."/>
            <person name="Viehrig K."/>
            <person name="Ye F."/>
            <person name="Su P."/>
            <person name="Kiefer A.F."/>
            <person name="Nichols A."/>
            <person name="Cepeda A.J."/>
            <person name="Yan W."/>
            <person name="Fan B."/>
            <person name="Jiang Y."/>
            <person name="Adhikari A."/>
            <person name="Zheng C.-J."/>
            <person name="Schuster L."/>
            <person name="Cowan T.M."/>
            <person name="Smanski M.J."/>
            <person name="Chevrette M.G."/>
            <person name="De Carvalho L.P.S."/>
            <person name="Shen B."/>
        </authorList>
    </citation>
    <scope>NUCLEOTIDE SEQUENCE [LARGE SCALE GENOMIC DNA]</scope>
    <source>
        <strain evidence="3 4">NPDC050545</strain>
    </source>
</reference>
<keyword evidence="2" id="KW-1133">Transmembrane helix</keyword>
<comment type="caution">
    <text evidence="3">The sequence shown here is derived from an EMBL/GenBank/DDBJ whole genome shotgun (WGS) entry which is preliminary data.</text>
</comment>
<feature type="transmembrane region" description="Helical" evidence="2">
    <location>
        <begin position="343"/>
        <end position="362"/>
    </location>
</feature>
<evidence type="ECO:0000313" key="3">
    <source>
        <dbReference type="EMBL" id="MFI6501998.1"/>
    </source>
</evidence>
<evidence type="ECO:0000256" key="2">
    <source>
        <dbReference type="SAM" id="Phobius"/>
    </source>
</evidence>
<keyword evidence="2" id="KW-0812">Transmembrane</keyword>
<protein>
    <submittedName>
        <fullName evidence="3">Uncharacterized protein</fullName>
    </submittedName>
</protein>
<proteinExistence type="predicted"/>
<feature type="transmembrane region" description="Helical" evidence="2">
    <location>
        <begin position="394"/>
        <end position="416"/>
    </location>
</feature>
<accession>A0ABW7Z1E3</accession>
<evidence type="ECO:0000256" key="1">
    <source>
        <dbReference type="SAM" id="MobiDB-lite"/>
    </source>
</evidence>
<dbReference type="Proteomes" id="UP001612741">
    <property type="component" value="Unassembled WGS sequence"/>
</dbReference>
<organism evidence="3 4">
    <name type="scientific">Nonomuraea typhae</name>
    <dbReference type="NCBI Taxonomy" id="2603600"/>
    <lineage>
        <taxon>Bacteria</taxon>
        <taxon>Bacillati</taxon>
        <taxon>Actinomycetota</taxon>
        <taxon>Actinomycetes</taxon>
        <taxon>Streptosporangiales</taxon>
        <taxon>Streptosporangiaceae</taxon>
        <taxon>Nonomuraea</taxon>
    </lineage>
</organism>
<evidence type="ECO:0000313" key="4">
    <source>
        <dbReference type="Proteomes" id="UP001612741"/>
    </source>
</evidence>
<name>A0ABW7Z1E3_9ACTN</name>
<dbReference type="RefSeq" id="WP_397086952.1">
    <property type="nucleotide sequence ID" value="NZ_JBITGY010000009.1"/>
</dbReference>
<feature type="transmembrane region" description="Helical" evidence="2">
    <location>
        <begin position="267"/>
        <end position="292"/>
    </location>
</feature>
<feature type="region of interest" description="Disordered" evidence="1">
    <location>
        <begin position="1"/>
        <end position="20"/>
    </location>
</feature>
<gene>
    <name evidence="3" type="ORF">ACIBG2_31775</name>
</gene>